<feature type="transmembrane region" description="Helical" evidence="8">
    <location>
        <begin position="294"/>
        <end position="319"/>
    </location>
</feature>
<gene>
    <name evidence="9" type="ORF">DR864_26235</name>
</gene>
<evidence type="ECO:0000313" key="10">
    <source>
        <dbReference type="Proteomes" id="UP000251993"/>
    </source>
</evidence>
<dbReference type="OrthoDB" id="9793390at2"/>
<feature type="transmembrane region" description="Helical" evidence="8">
    <location>
        <begin position="62"/>
        <end position="84"/>
    </location>
</feature>
<feature type="transmembrane region" description="Helical" evidence="8">
    <location>
        <begin position="199"/>
        <end position="221"/>
    </location>
</feature>
<reference evidence="9 10" key="1">
    <citation type="submission" date="2018-07" db="EMBL/GenBank/DDBJ databases">
        <title>Genome sequencing of Runella.</title>
        <authorList>
            <person name="Baek M.-G."/>
            <person name="Yi H."/>
        </authorList>
    </citation>
    <scope>NUCLEOTIDE SEQUENCE [LARGE SCALE GENOMIC DNA]</scope>
    <source>
        <strain evidence="9 10">HYN0085</strain>
    </source>
</reference>
<keyword evidence="6 8" id="KW-1133">Transmembrane helix</keyword>
<dbReference type="PANTHER" id="PTHR21716">
    <property type="entry name" value="TRANSMEMBRANE PROTEIN"/>
    <property type="match status" value="1"/>
</dbReference>
<dbReference type="AlphaFoldDB" id="A0A344TQR8"/>
<dbReference type="Pfam" id="PF01594">
    <property type="entry name" value="AI-2E_transport"/>
    <property type="match status" value="1"/>
</dbReference>
<evidence type="ECO:0000256" key="4">
    <source>
        <dbReference type="ARBA" id="ARBA00022475"/>
    </source>
</evidence>
<name>A0A344TQR8_9BACT</name>
<feature type="transmembrane region" description="Helical" evidence="8">
    <location>
        <begin position="32"/>
        <end position="50"/>
    </location>
</feature>
<dbReference type="KEGG" id="run:DR864_26235"/>
<evidence type="ECO:0000256" key="1">
    <source>
        <dbReference type="ARBA" id="ARBA00004651"/>
    </source>
</evidence>
<dbReference type="EMBL" id="CP030850">
    <property type="protein sequence ID" value="AXE20989.1"/>
    <property type="molecule type" value="Genomic_DNA"/>
</dbReference>
<keyword evidence="7 8" id="KW-0472">Membrane</keyword>
<keyword evidence="3" id="KW-0813">Transport</keyword>
<keyword evidence="5 8" id="KW-0812">Transmembrane</keyword>
<keyword evidence="4" id="KW-1003">Cell membrane</keyword>
<evidence type="ECO:0000256" key="3">
    <source>
        <dbReference type="ARBA" id="ARBA00022448"/>
    </source>
</evidence>
<evidence type="ECO:0000256" key="2">
    <source>
        <dbReference type="ARBA" id="ARBA00009773"/>
    </source>
</evidence>
<dbReference type="RefSeq" id="WP_114069752.1">
    <property type="nucleotide sequence ID" value="NZ_CP030850.1"/>
</dbReference>
<dbReference type="GO" id="GO:0005886">
    <property type="term" value="C:plasma membrane"/>
    <property type="evidence" value="ECO:0007669"/>
    <property type="project" value="UniProtKB-SubCell"/>
</dbReference>
<proteinExistence type="inferred from homology"/>
<dbReference type="PANTHER" id="PTHR21716:SF53">
    <property type="entry name" value="PERMEASE PERM-RELATED"/>
    <property type="match status" value="1"/>
</dbReference>
<accession>A0A344TQR8</accession>
<sequence length="364" mass="39661">MHTSSLSKTLQVLAVFFLVIAGLYFAKPFLVPLALACIISMLMLPLGRWMEKKGVGRGLATFLCLLFSVVVVIGVIGVLSWQIASFVDDLPKMQQYIGELEKKLQETLSNQFGLSPQKQKELLKQQQSSGVGNAGKMVLSVMSSSTSLLVDMVLVLVYTFLLMYSRTHLKQFMLKMVPVDQKTKGNKIISDASHVAQQYLLGLAMMIAMLWVMYGVGFSIIGVKNALFFAMICGLFEIVPFVGNITGTTLTVIGALSQGGDSGMVLGIVLTYGTVQFLQTYILEPLVVGAQVKINPLFTIISIVVGELVWGVAGMVMAIPLVGIAKVIFDNIEPLQPYGFLIGEEKKKGKSSFIDTIKARVKKS</sequence>
<feature type="transmembrane region" description="Helical" evidence="8">
    <location>
        <begin position="146"/>
        <end position="165"/>
    </location>
</feature>
<protein>
    <submittedName>
        <fullName evidence="9">AI-2E family transporter</fullName>
    </submittedName>
</protein>
<dbReference type="InterPro" id="IPR002549">
    <property type="entry name" value="AI-2E-like"/>
</dbReference>
<evidence type="ECO:0000256" key="5">
    <source>
        <dbReference type="ARBA" id="ARBA00022692"/>
    </source>
</evidence>
<organism evidence="9 10">
    <name type="scientific">Runella rosea</name>
    <dbReference type="NCBI Taxonomy" id="2259595"/>
    <lineage>
        <taxon>Bacteria</taxon>
        <taxon>Pseudomonadati</taxon>
        <taxon>Bacteroidota</taxon>
        <taxon>Cytophagia</taxon>
        <taxon>Cytophagales</taxon>
        <taxon>Spirosomataceae</taxon>
        <taxon>Runella</taxon>
    </lineage>
</organism>
<dbReference type="Proteomes" id="UP000251993">
    <property type="component" value="Chromosome"/>
</dbReference>
<evidence type="ECO:0000313" key="9">
    <source>
        <dbReference type="EMBL" id="AXE20989.1"/>
    </source>
</evidence>
<comment type="subcellular location">
    <subcellularLocation>
        <location evidence="1">Cell membrane</location>
        <topology evidence="1">Multi-pass membrane protein</topology>
    </subcellularLocation>
</comment>
<comment type="similarity">
    <text evidence="2">Belongs to the autoinducer-2 exporter (AI-2E) (TC 2.A.86) family.</text>
</comment>
<evidence type="ECO:0000256" key="8">
    <source>
        <dbReference type="SAM" id="Phobius"/>
    </source>
</evidence>
<evidence type="ECO:0000256" key="6">
    <source>
        <dbReference type="ARBA" id="ARBA00022989"/>
    </source>
</evidence>
<evidence type="ECO:0000256" key="7">
    <source>
        <dbReference type="ARBA" id="ARBA00023136"/>
    </source>
</evidence>
<feature type="transmembrane region" description="Helical" evidence="8">
    <location>
        <begin position="263"/>
        <end position="282"/>
    </location>
</feature>
<keyword evidence="10" id="KW-1185">Reference proteome</keyword>
<feature type="transmembrane region" description="Helical" evidence="8">
    <location>
        <begin position="227"/>
        <end position="256"/>
    </location>
</feature>